<organism evidence="2 3">
    <name type="scientific">Lates calcarifer</name>
    <name type="common">Barramundi</name>
    <name type="synonym">Holocentrus calcarifer</name>
    <dbReference type="NCBI Taxonomy" id="8187"/>
    <lineage>
        <taxon>Eukaryota</taxon>
        <taxon>Metazoa</taxon>
        <taxon>Chordata</taxon>
        <taxon>Craniata</taxon>
        <taxon>Vertebrata</taxon>
        <taxon>Euteleostomi</taxon>
        <taxon>Actinopterygii</taxon>
        <taxon>Neopterygii</taxon>
        <taxon>Teleostei</taxon>
        <taxon>Neoteleostei</taxon>
        <taxon>Acanthomorphata</taxon>
        <taxon>Carangaria</taxon>
        <taxon>Carangaria incertae sedis</taxon>
        <taxon>Centropomidae</taxon>
        <taxon>Lates</taxon>
    </lineage>
</organism>
<feature type="compositionally biased region" description="Basic and acidic residues" evidence="1">
    <location>
        <begin position="53"/>
        <end position="62"/>
    </location>
</feature>
<accession>A0AAJ7QMD9</accession>
<dbReference type="Proteomes" id="UP000694890">
    <property type="component" value="Linkage group LG10"/>
</dbReference>
<feature type="compositionally biased region" description="Basic and acidic residues" evidence="1">
    <location>
        <begin position="241"/>
        <end position="255"/>
    </location>
</feature>
<protein>
    <submittedName>
        <fullName evidence="3">Uncharacterized protein si:ch211-176l24.4</fullName>
    </submittedName>
</protein>
<feature type="compositionally biased region" description="Basic residues" evidence="1">
    <location>
        <begin position="63"/>
        <end position="72"/>
    </location>
</feature>
<evidence type="ECO:0000313" key="3">
    <source>
        <dbReference type="RefSeq" id="XP_018559696.2"/>
    </source>
</evidence>
<feature type="region of interest" description="Disordered" evidence="1">
    <location>
        <begin position="229"/>
        <end position="267"/>
    </location>
</feature>
<dbReference type="RefSeq" id="XP_018559696.2">
    <property type="nucleotide sequence ID" value="XM_018704180.2"/>
</dbReference>
<feature type="compositionally biased region" description="Polar residues" evidence="1">
    <location>
        <begin position="145"/>
        <end position="155"/>
    </location>
</feature>
<proteinExistence type="predicted"/>
<feature type="region of interest" description="Disordered" evidence="1">
    <location>
        <begin position="417"/>
        <end position="503"/>
    </location>
</feature>
<feature type="region of interest" description="Disordered" evidence="1">
    <location>
        <begin position="170"/>
        <end position="189"/>
    </location>
</feature>
<reference evidence="3" key="1">
    <citation type="submission" date="2025-08" db="UniProtKB">
        <authorList>
            <consortium name="RefSeq"/>
        </authorList>
    </citation>
    <scope>IDENTIFICATION</scope>
    <source>
        <tissue evidence="3">Brain</tissue>
    </source>
</reference>
<feature type="region of interest" description="Disordered" evidence="1">
    <location>
        <begin position="87"/>
        <end position="110"/>
    </location>
</feature>
<dbReference type="KEGG" id="lcf:108902332"/>
<dbReference type="GeneID" id="108902332"/>
<evidence type="ECO:0000256" key="1">
    <source>
        <dbReference type="SAM" id="MobiDB-lite"/>
    </source>
</evidence>
<feature type="compositionally biased region" description="Basic and acidic residues" evidence="1">
    <location>
        <begin position="453"/>
        <end position="467"/>
    </location>
</feature>
<sequence>MSDCEEGDFFWESLISPGKRKRKKNKKCVKHKNNITVKNDESIQKKKKKKNSKFKEEMEGRKEKKREKKRKWSLGLSDSSVFIQGYSGASGPTVKSKPESSQPCSTEKLKADHLTQDLKKKTKRKKKVVFDLSPGFIHVKRPKFVSSSPQENILSEKQAVRDSESCSQVTVTEHNQGQSHDNDTQCTSDDINSQDLFITQRMFRTSLSEPSSDQASDKAVITTPPPITPPEGGLHPSGAQIKHEGSDTHVQDSHLHQHHKTAKDHLQRPKTIQIVLTEEEEWLHPAQQSSKNETLSFQKQMELNTNLVEEKKVPTLIHVNSVVVNPYLDDPFVVKPSLNIAKSKTHSYTSSQHSPSCLLNTDETSLLPYRSKATISTQTENFFTTELSSYLSFCQKSRVTACFENLKPLDLSLPQRARTDEEKHSNQKLLSLPDKIKGNGHKDPSLHPSCSTDIKDVEVKKEPKERSVSAQNKGKTTPSPQSESELKSVDTTTSSEDNEPHCCTGKLDLAQVKVVQMKLNESFFFKTKGEGLSLRPESPLMKLAQGREMKSRKGL</sequence>
<feature type="compositionally biased region" description="Basic residues" evidence="1">
    <location>
        <begin position="19"/>
        <end position="33"/>
    </location>
</feature>
<name>A0AAJ7QMD9_LATCA</name>
<feature type="region of interest" description="Disordered" evidence="1">
    <location>
        <begin position="19"/>
        <end position="73"/>
    </location>
</feature>
<gene>
    <name evidence="3" type="primary">si:ch211-176l24.4</name>
</gene>
<feature type="compositionally biased region" description="Basic and acidic residues" evidence="1">
    <location>
        <begin position="434"/>
        <end position="445"/>
    </location>
</feature>
<feature type="region of interest" description="Disordered" evidence="1">
    <location>
        <begin position="143"/>
        <end position="165"/>
    </location>
</feature>
<dbReference type="AlphaFoldDB" id="A0AAJ7QMD9"/>
<evidence type="ECO:0000313" key="2">
    <source>
        <dbReference type="Proteomes" id="UP000694890"/>
    </source>
</evidence>
<feature type="compositionally biased region" description="Polar residues" evidence="1">
    <location>
        <begin position="468"/>
        <end position="495"/>
    </location>
</feature>